<feature type="non-terminal residue" evidence="2">
    <location>
        <position position="74"/>
    </location>
</feature>
<accession>A0AAV6U8S1</accession>
<comment type="caution">
    <text evidence="2">The sequence shown here is derived from an EMBL/GenBank/DDBJ whole genome shotgun (WGS) entry which is preliminary data.</text>
</comment>
<gene>
    <name evidence="2" type="ORF">JTE90_014249</name>
</gene>
<dbReference type="EMBL" id="JAFNEN010000566">
    <property type="protein sequence ID" value="KAG8180370.1"/>
    <property type="molecule type" value="Genomic_DNA"/>
</dbReference>
<feature type="compositionally biased region" description="Polar residues" evidence="1">
    <location>
        <begin position="1"/>
        <end position="26"/>
    </location>
</feature>
<dbReference type="Proteomes" id="UP000827092">
    <property type="component" value="Unassembled WGS sequence"/>
</dbReference>
<feature type="region of interest" description="Disordered" evidence="1">
    <location>
        <begin position="1"/>
        <end position="74"/>
    </location>
</feature>
<dbReference type="AlphaFoldDB" id="A0AAV6U8S1"/>
<reference evidence="2 3" key="1">
    <citation type="journal article" date="2022" name="Nat. Ecol. Evol.">
        <title>A masculinizing supergene underlies an exaggerated male reproductive morph in a spider.</title>
        <authorList>
            <person name="Hendrickx F."/>
            <person name="De Corte Z."/>
            <person name="Sonet G."/>
            <person name="Van Belleghem S.M."/>
            <person name="Kostlbacher S."/>
            <person name="Vangestel C."/>
        </authorList>
    </citation>
    <scope>NUCLEOTIDE SEQUENCE [LARGE SCALE GENOMIC DNA]</scope>
    <source>
        <strain evidence="2">W744_W776</strain>
    </source>
</reference>
<evidence type="ECO:0000313" key="2">
    <source>
        <dbReference type="EMBL" id="KAG8180370.1"/>
    </source>
</evidence>
<sequence>MESSNSSSEFPNGTPNNQFTDSNSIKTWAPKSRPVPRDRKHGKKRAHSPENEWRKGKSPTRKNPDNSREDEGKD</sequence>
<protein>
    <submittedName>
        <fullName evidence="2">Uncharacterized protein</fullName>
    </submittedName>
</protein>
<name>A0AAV6U8S1_9ARAC</name>
<organism evidence="2 3">
    <name type="scientific">Oedothorax gibbosus</name>
    <dbReference type="NCBI Taxonomy" id="931172"/>
    <lineage>
        <taxon>Eukaryota</taxon>
        <taxon>Metazoa</taxon>
        <taxon>Ecdysozoa</taxon>
        <taxon>Arthropoda</taxon>
        <taxon>Chelicerata</taxon>
        <taxon>Arachnida</taxon>
        <taxon>Araneae</taxon>
        <taxon>Araneomorphae</taxon>
        <taxon>Entelegynae</taxon>
        <taxon>Araneoidea</taxon>
        <taxon>Linyphiidae</taxon>
        <taxon>Erigoninae</taxon>
        <taxon>Oedothorax</taxon>
    </lineage>
</organism>
<feature type="compositionally biased region" description="Basic and acidic residues" evidence="1">
    <location>
        <begin position="62"/>
        <end position="74"/>
    </location>
</feature>
<keyword evidence="3" id="KW-1185">Reference proteome</keyword>
<evidence type="ECO:0000256" key="1">
    <source>
        <dbReference type="SAM" id="MobiDB-lite"/>
    </source>
</evidence>
<evidence type="ECO:0000313" key="3">
    <source>
        <dbReference type="Proteomes" id="UP000827092"/>
    </source>
</evidence>
<proteinExistence type="predicted"/>